<name>A0A6J5IRH5_9BURK</name>
<evidence type="ECO:0000313" key="2">
    <source>
        <dbReference type="Proteomes" id="UP000494301"/>
    </source>
</evidence>
<dbReference type="Proteomes" id="UP000494301">
    <property type="component" value="Unassembled WGS sequence"/>
</dbReference>
<dbReference type="AlphaFoldDB" id="A0A6J5IRH5"/>
<evidence type="ECO:0000313" key="1">
    <source>
        <dbReference type="EMBL" id="CAB3962920.1"/>
    </source>
</evidence>
<sequence length="107" mass="11752">MTDVKIFYEVVDGDEVETVRGDSIRLPYTDASFGMHADCDTWGRTVGWTVTHLLSGAPVGTGRTRDAAFAAAVAYVEQNKPHLSSMFANAAQARVLLEHLRRKAEAR</sequence>
<proteinExistence type="predicted"/>
<accession>A0A6J5IRH5</accession>
<dbReference type="EMBL" id="CABWIL020000006">
    <property type="protein sequence ID" value="CAB3962920.1"/>
    <property type="molecule type" value="Genomic_DNA"/>
</dbReference>
<organism evidence="1 2">
    <name type="scientific">Burkholderia aenigmatica</name>
    <dbReference type="NCBI Taxonomy" id="2015348"/>
    <lineage>
        <taxon>Bacteria</taxon>
        <taxon>Pseudomonadati</taxon>
        <taxon>Pseudomonadota</taxon>
        <taxon>Betaproteobacteria</taxon>
        <taxon>Burkholderiales</taxon>
        <taxon>Burkholderiaceae</taxon>
        <taxon>Burkholderia</taxon>
        <taxon>Burkholderia cepacia complex</taxon>
    </lineage>
</organism>
<reference evidence="1 2" key="1">
    <citation type="submission" date="2020-04" db="EMBL/GenBank/DDBJ databases">
        <authorList>
            <person name="Depoorter E."/>
        </authorList>
    </citation>
    <scope>NUCLEOTIDE SEQUENCE [LARGE SCALE GENOMIC DNA]</scope>
    <source>
        <strain evidence="1 2">BCC0217</strain>
    </source>
</reference>
<dbReference type="RefSeq" id="WP_122946834.1">
    <property type="nucleotide sequence ID" value="NZ_CABVQF010000059.1"/>
</dbReference>
<gene>
    <name evidence="1" type="ORF">BLA3211_01990</name>
</gene>
<protein>
    <submittedName>
        <fullName evidence="1">Uncharacterized protein</fullName>
    </submittedName>
</protein>